<gene>
    <name evidence="4" type="ORF">VT52_025160</name>
</gene>
<comment type="similarity">
    <text evidence="1">Belongs to the peptidase A24 family.</text>
</comment>
<feature type="transmembrane region" description="Helical" evidence="2">
    <location>
        <begin position="86"/>
        <end position="106"/>
    </location>
</feature>
<keyword evidence="2" id="KW-0812">Transmembrane</keyword>
<evidence type="ECO:0000256" key="1">
    <source>
        <dbReference type="ARBA" id="ARBA00005801"/>
    </source>
</evidence>
<name>A0A1J4PVD9_9ACTN</name>
<keyword evidence="5" id="KW-1185">Reference proteome</keyword>
<evidence type="ECO:0000313" key="5">
    <source>
        <dbReference type="Proteomes" id="UP000034838"/>
    </source>
</evidence>
<dbReference type="PANTHER" id="PTHR30487">
    <property type="entry name" value="TYPE 4 PREPILIN-LIKE PROTEINS LEADER PEPTIDE-PROCESSING ENZYME"/>
    <property type="match status" value="1"/>
</dbReference>
<dbReference type="OrthoDB" id="2087435at2"/>
<protein>
    <submittedName>
        <fullName evidence="4">Prepilin peptidase</fullName>
    </submittedName>
</protein>
<feature type="transmembrane region" description="Helical" evidence="2">
    <location>
        <begin position="140"/>
        <end position="158"/>
    </location>
</feature>
<evidence type="ECO:0000256" key="2">
    <source>
        <dbReference type="SAM" id="Phobius"/>
    </source>
</evidence>
<accession>A0A1J4PVD9</accession>
<dbReference type="Proteomes" id="UP000034838">
    <property type="component" value="Unassembled WGS sequence"/>
</dbReference>
<dbReference type="Pfam" id="PF01478">
    <property type="entry name" value="Peptidase_A24"/>
    <property type="match status" value="1"/>
</dbReference>
<dbReference type="InterPro" id="IPR050882">
    <property type="entry name" value="Prepilin_peptidase/N-MTase"/>
</dbReference>
<keyword evidence="2" id="KW-0472">Membrane</keyword>
<feature type="transmembrane region" description="Helical" evidence="2">
    <location>
        <begin position="217"/>
        <end position="238"/>
    </location>
</feature>
<evidence type="ECO:0000313" key="4">
    <source>
        <dbReference type="EMBL" id="OIK24883.1"/>
    </source>
</evidence>
<sequence>MTGLLVLGALLWGACAGALLPRAAHRLAVPDDGRRLERCARGHVIRGWLGRTACPQCAAPAGLLLPALTAVVCAALAAATGPRPELLAWLPLAPVGVLLCAVDVRVRRLPDVLTLPFAAAALALLGLAALLPGHAGHWPTALYGALVLGAAYTVLHLVNPGGMGLGDAKAALGAGAALGWYGWPTVLLGTFAAVLAGALFGYALVVVRKASRKTGVAFGPFLLGGTLVGVLIGAYTALS</sequence>
<dbReference type="GO" id="GO:0004190">
    <property type="term" value="F:aspartic-type endopeptidase activity"/>
    <property type="evidence" value="ECO:0007669"/>
    <property type="project" value="InterPro"/>
</dbReference>
<evidence type="ECO:0000259" key="3">
    <source>
        <dbReference type="Pfam" id="PF01478"/>
    </source>
</evidence>
<organism evidence="4 5">
    <name type="scientific">Streptomyces malaysiense</name>
    <dbReference type="NCBI Taxonomy" id="1428626"/>
    <lineage>
        <taxon>Bacteria</taxon>
        <taxon>Bacillati</taxon>
        <taxon>Actinomycetota</taxon>
        <taxon>Actinomycetes</taxon>
        <taxon>Kitasatosporales</taxon>
        <taxon>Streptomycetaceae</taxon>
        <taxon>Streptomyces</taxon>
    </lineage>
</organism>
<comment type="caution">
    <text evidence="4">The sequence shown here is derived from an EMBL/GenBank/DDBJ whole genome shotgun (WGS) entry which is preliminary data.</text>
</comment>
<feature type="transmembrane region" description="Helical" evidence="2">
    <location>
        <begin position="112"/>
        <end position="133"/>
    </location>
</feature>
<dbReference type="RefSeq" id="WP_046427850.1">
    <property type="nucleotide sequence ID" value="NZ_LBDA02000057.1"/>
</dbReference>
<feature type="domain" description="Prepilin type IV endopeptidase peptidase" evidence="3">
    <location>
        <begin position="95"/>
        <end position="199"/>
    </location>
</feature>
<dbReference type="AlphaFoldDB" id="A0A1J4PVD9"/>
<feature type="transmembrane region" description="Helical" evidence="2">
    <location>
        <begin position="58"/>
        <end position="79"/>
    </location>
</feature>
<reference evidence="4" key="1">
    <citation type="submission" date="2016-10" db="EMBL/GenBank/DDBJ databases">
        <title>Genome sequence of Streptomyces malaysiense MUSC 136.</title>
        <authorList>
            <person name="Lee L.-H."/>
            <person name="Ser H.-L."/>
        </authorList>
    </citation>
    <scope>NUCLEOTIDE SEQUENCE [LARGE SCALE GENOMIC DNA]</scope>
    <source>
        <strain evidence="4">MUSC 136</strain>
    </source>
</reference>
<dbReference type="GO" id="GO:0005886">
    <property type="term" value="C:plasma membrane"/>
    <property type="evidence" value="ECO:0007669"/>
    <property type="project" value="TreeGrafter"/>
</dbReference>
<dbReference type="Gene3D" id="1.20.120.1220">
    <property type="match status" value="1"/>
</dbReference>
<proteinExistence type="inferred from homology"/>
<dbReference type="EMBL" id="LBDA02000057">
    <property type="protein sequence ID" value="OIK24883.1"/>
    <property type="molecule type" value="Genomic_DNA"/>
</dbReference>
<dbReference type="InterPro" id="IPR000045">
    <property type="entry name" value="Prepilin_IV_endopep_pep"/>
</dbReference>
<dbReference type="PANTHER" id="PTHR30487:SF0">
    <property type="entry name" value="PREPILIN LEADER PEPTIDASE_N-METHYLTRANSFERASE-RELATED"/>
    <property type="match status" value="1"/>
</dbReference>
<dbReference type="GO" id="GO:0006465">
    <property type="term" value="P:signal peptide processing"/>
    <property type="evidence" value="ECO:0007669"/>
    <property type="project" value="TreeGrafter"/>
</dbReference>
<keyword evidence="2" id="KW-1133">Transmembrane helix</keyword>
<feature type="transmembrane region" description="Helical" evidence="2">
    <location>
        <begin position="178"/>
        <end position="205"/>
    </location>
</feature>